<dbReference type="PANTHER" id="PTHR44573:SF3">
    <property type="entry name" value="CYTOSOLIC ALKENAL_ONE OXIDOREDUCTASE"/>
    <property type="match status" value="1"/>
</dbReference>
<organism evidence="4 5">
    <name type="scientific">Theobroma cacao</name>
    <name type="common">Cacao</name>
    <name type="synonym">Cocoa</name>
    <dbReference type="NCBI Taxonomy" id="3641"/>
    <lineage>
        <taxon>Eukaryota</taxon>
        <taxon>Viridiplantae</taxon>
        <taxon>Streptophyta</taxon>
        <taxon>Embryophyta</taxon>
        <taxon>Tracheophyta</taxon>
        <taxon>Spermatophyta</taxon>
        <taxon>Magnoliopsida</taxon>
        <taxon>eudicotyledons</taxon>
        <taxon>Gunneridae</taxon>
        <taxon>Pentapetalae</taxon>
        <taxon>rosids</taxon>
        <taxon>malvids</taxon>
        <taxon>Malvales</taxon>
        <taxon>Malvaceae</taxon>
        <taxon>Byttnerioideae</taxon>
        <taxon>Theobroma</taxon>
    </lineage>
</organism>
<name>A0A061EBL2_THECC</name>
<dbReference type="HOGENOM" id="CLU_1263480_0_0_1"/>
<evidence type="ECO:0000256" key="1">
    <source>
        <dbReference type="ARBA" id="ARBA00010371"/>
    </source>
</evidence>
<keyword evidence="2" id="KW-0560">Oxidoreductase</keyword>
<evidence type="ECO:0000256" key="2">
    <source>
        <dbReference type="ARBA" id="ARBA00023002"/>
    </source>
</evidence>
<dbReference type="Proteomes" id="UP000026915">
    <property type="component" value="Chromosome 4"/>
</dbReference>
<comment type="similarity">
    <text evidence="1">Belongs to the zinc-containing alcohol dehydrogenase family. Quinone oxidoreductase subfamily.</text>
</comment>
<dbReference type="InterPro" id="IPR044626">
    <property type="entry name" value="AOR-like"/>
</dbReference>
<evidence type="ECO:0000259" key="3">
    <source>
        <dbReference type="SMART" id="SM00829"/>
    </source>
</evidence>
<dbReference type="GO" id="GO:0016628">
    <property type="term" value="F:oxidoreductase activity, acting on the CH-CH group of donors, NAD or NADP as acceptor"/>
    <property type="evidence" value="ECO:0007669"/>
    <property type="project" value="InterPro"/>
</dbReference>
<dbReference type="AlphaFoldDB" id="A0A061EBL2"/>
<dbReference type="EMBL" id="CM001882">
    <property type="protein sequence ID" value="EOY02385.1"/>
    <property type="molecule type" value="Genomic_DNA"/>
</dbReference>
<dbReference type="Gene3D" id="3.90.180.10">
    <property type="entry name" value="Medium-chain alcohol dehydrogenases, catalytic domain"/>
    <property type="match status" value="2"/>
</dbReference>
<dbReference type="SMART" id="SM00829">
    <property type="entry name" value="PKS_ER"/>
    <property type="match status" value="1"/>
</dbReference>
<dbReference type="Pfam" id="PF13602">
    <property type="entry name" value="ADH_zinc_N_2"/>
    <property type="match status" value="1"/>
</dbReference>
<keyword evidence="5" id="KW-1185">Reference proteome</keyword>
<dbReference type="OMA" id="WAHAMIT"/>
<protein>
    <submittedName>
        <fullName evidence="4">Oxidoreductase, zinc-binding dehydrogenase family protein</fullName>
    </submittedName>
</protein>
<dbReference type="Gene3D" id="3.40.50.720">
    <property type="entry name" value="NAD(P)-binding Rossmann-like Domain"/>
    <property type="match status" value="1"/>
</dbReference>
<evidence type="ECO:0000313" key="4">
    <source>
        <dbReference type="EMBL" id="EOY02385.1"/>
    </source>
</evidence>
<gene>
    <name evidence="4" type="ORF">TCM_016878</name>
</gene>
<dbReference type="SUPFAM" id="SSF50129">
    <property type="entry name" value="GroES-like"/>
    <property type="match status" value="1"/>
</dbReference>
<evidence type="ECO:0000313" key="5">
    <source>
        <dbReference type="Proteomes" id="UP000026915"/>
    </source>
</evidence>
<dbReference type="Gramene" id="EOY02385">
    <property type="protein sequence ID" value="EOY02385"/>
    <property type="gene ID" value="TCM_016878"/>
</dbReference>
<dbReference type="InterPro" id="IPR011032">
    <property type="entry name" value="GroES-like_sf"/>
</dbReference>
<proteinExistence type="inferred from homology"/>
<accession>A0A061EBL2</accession>
<dbReference type="PANTHER" id="PTHR44573">
    <property type="entry name" value="NADPH-DEPENDENT ALKENAL/ONE OXIDOREDUCTASE, CHLOROPLASTIC"/>
    <property type="match status" value="1"/>
</dbReference>
<reference evidence="4 5" key="1">
    <citation type="journal article" date="2013" name="Genome Biol.">
        <title>The genome sequence of the most widely cultivated cacao type and its use to identify candidate genes regulating pod color.</title>
        <authorList>
            <person name="Motamayor J.C."/>
            <person name="Mockaitis K."/>
            <person name="Schmutz J."/>
            <person name="Haiminen N."/>
            <person name="Iii D.L."/>
            <person name="Cornejo O."/>
            <person name="Findley S.D."/>
            <person name="Zheng P."/>
            <person name="Utro F."/>
            <person name="Royaert S."/>
            <person name="Saski C."/>
            <person name="Jenkins J."/>
            <person name="Podicheti R."/>
            <person name="Zhao M."/>
            <person name="Scheffler B.E."/>
            <person name="Stack J.C."/>
            <person name="Feltus F.A."/>
            <person name="Mustiga G.M."/>
            <person name="Amores F."/>
            <person name="Phillips W."/>
            <person name="Marelli J.P."/>
            <person name="May G.D."/>
            <person name="Shapiro H."/>
            <person name="Ma J."/>
            <person name="Bustamante C.D."/>
            <person name="Schnell R.J."/>
            <person name="Main D."/>
            <person name="Gilbert D."/>
            <person name="Parida L."/>
            <person name="Kuhn D.N."/>
        </authorList>
    </citation>
    <scope>NUCLEOTIDE SEQUENCE [LARGE SCALE GENOMIC DNA]</scope>
    <source>
        <strain evidence="5">cv. Matina 1-6</strain>
    </source>
</reference>
<sequence>METTSSASNIPSKMKAWVYAHHGKPVDVLKLDLDVAVPQLTEDQVLIKVVAAGLNPVDFKRMLGMFIGADSPLPTVPGYDVAGVVLKVGSQVKTLKEGDEVLGADLAIDYTKDNFEDLPEKFDVVYDAVGQSERAVKAVKEGGQVVTIEPMKALTAPAFRFILTSSGAMLERLNPFLENGKVKPVIDPRGTFPFSQTPEAFSYLETGRVTGKIVLHPIP</sequence>
<dbReference type="InParanoid" id="A0A061EBL2"/>
<dbReference type="eggNOG" id="KOG1198">
    <property type="taxonomic scope" value="Eukaryota"/>
</dbReference>
<feature type="domain" description="Enoyl reductase (ER)" evidence="3">
    <location>
        <begin position="24"/>
        <end position="215"/>
    </location>
</feature>
<dbReference type="InterPro" id="IPR020843">
    <property type="entry name" value="ER"/>
</dbReference>